<organism evidence="2 3">
    <name type="scientific">Trypanosoma conorhini</name>
    <dbReference type="NCBI Taxonomy" id="83891"/>
    <lineage>
        <taxon>Eukaryota</taxon>
        <taxon>Discoba</taxon>
        <taxon>Euglenozoa</taxon>
        <taxon>Kinetoplastea</taxon>
        <taxon>Metakinetoplastina</taxon>
        <taxon>Trypanosomatida</taxon>
        <taxon>Trypanosomatidae</taxon>
        <taxon>Trypanosoma</taxon>
    </lineage>
</organism>
<feature type="region of interest" description="Disordered" evidence="1">
    <location>
        <begin position="1"/>
        <end position="125"/>
    </location>
</feature>
<evidence type="ECO:0000313" key="2">
    <source>
        <dbReference type="EMBL" id="RNF06439.1"/>
    </source>
</evidence>
<keyword evidence="2" id="KW-0378">Hydrolase</keyword>
<evidence type="ECO:0000256" key="1">
    <source>
        <dbReference type="SAM" id="MobiDB-lite"/>
    </source>
</evidence>
<evidence type="ECO:0000313" key="3">
    <source>
        <dbReference type="Proteomes" id="UP000284403"/>
    </source>
</evidence>
<dbReference type="Proteomes" id="UP000284403">
    <property type="component" value="Unassembled WGS sequence"/>
</dbReference>
<dbReference type="OrthoDB" id="250649at2759"/>
<sequence length="335" mass="35488">MALFSASFGGLCPSVREAPPPPKETRAGTPGAAATQHLRVAPAAPQPRRCTTAGPAGGASRAASGFAATTPPLPPRAGAGAAGSRWRAAPTVPLWPAFSSPTEPQLPARGRRGSEGAGAAEDGLQVTPHAAALGARPRVRDYAPRHAQLLSLEREQHRVATDRLHQRAQELRQKWTQEREAHAATTLRLFKAQTDLCLQQEESARHALAAAEAEGRLELVQRGGGAAAGKRRCRAHGAAPRVPTFPADSHAGPCFLYAYDSDLLRALQRSEAYIVRLERYFQERLHPCTEAASSDSACTHNSTCSEASEEASGGAAREGVIAPYAPLSPYIRTLT</sequence>
<dbReference type="EMBL" id="MKKU01000598">
    <property type="protein sequence ID" value="RNF06439.1"/>
    <property type="molecule type" value="Genomic_DNA"/>
</dbReference>
<name>A0A3R7KEP4_9TRYP</name>
<gene>
    <name evidence="2" type="ORF">Tco025E_07632</name>
</gene>
<comment type="caution">
    <text evidence="2">The sequence shown here is derived from an EMBL/GenBank/DDBJ whole genome shotgun (WGS) entry which is preliminary data.</text>
</comment>
<accession>A0A3R7KEP4</accession>
<reference evidence="2 3" key="1">
    <citation type="journal article" date="2018" name="BMC Genomics">
        <title>Genomic comparison of Trypanosoma conorhini and Trypanosoma rangeli to Trypanosoma cruzi strains of high and low virulence.</title>
        <authorList>
            <person name="Bradwell K.R."/>
            <person name="Koparde V.N."/>
            <person name="Matveyev A.V."/>
            <person name="Serrano M.G."/>
            <person name="Alves J.M."/>
            <person name="Parikh H."/>
            <person name="Huang B."/>
            <person name="Lee V."/>
            <person name="Espinosa-Alvarez O."/>
            <person name="Ortiz P.A."/>
            <person name="Costa-Martins A.G."/>
            <person name="Teixeira M.M."/>
            <person name="Buck G.A."/>
        </authorList>
    </citation>
    <scope>NUCLEOTIDE SEQUENCE [LARGE SCALE GENOMIC DNA]</scope>
    <source>
        <strain evidence="2 3">025E</strain>
    </source>
</reference>
<dbReference type="RefSeq" id="XP_029225457.1">
    <property type="nucleotide sequence ID" value="XM_029374494.1"/>
</dbReference>
<protein>
    <submittedName>
        <fullName evidence="2">Ubiquitin hydrolase</fullName>
    </submittedName>
</protein>
<keyword evidence="3" id="KW-1185">Reference proteome</keyword>
<feature type="compositionally biased region" description="Low complexity" evidence="1">
    <location>
        <begin position="51"/>
        <end position="90"/>
    </location>
</feature>
<dbReference type="AlphaFoldDB" id="A0A3R7KEP4"/>
<dbReference type="GeneID" id="40321243"/>
<proteinExistence type="predicted"/>
<dbReference type="GO" id="GO:0016787">
    <property type="term" value="F:hydrolase activity"/>
    <property type="evidence" value="ECO:0007669"/>
    <property type="project" value="UniProtKB-KW"/>
</dbReference>